<proteinExistence type="predicted"/>
<evidence type="ECO:0000313" key="1">
    <source>
        <dbReference type="EMBL" id="GME70683.1"/>
    </source>
</evidence>
<gene>
    <name evidence="1" type="ORF">Amon01_000920700</name>
</gene>
<sequence length="131" mass="15184">MAVQALGGLKFPSIFLSASCRHQTHSGIVIEEENKPLKLNIREDIDPCLEETDIEPCVKKTDLLVLDHQKDFWVSGQKVKPDEFEELSEEKWLIPRAINKHEQPENSEISNFVYTDRSYKTIMDYGRVFDC</sequence>
<dbReference type="AlphaFoldDB" id="A0A9W6WHZ0"/>
<protein>
    <submittedName>
        <fullName evidence="1">Unnamed protein product</fullName>
    </submittedName>
</protein>
<dbReference type="Proteomes" id="UP001165063">
    <property type="component" value="Unassembled WGS sequence"/>
</dbReference>
<accession>A0A9W6WHZ0</accession>
<comment type="caution">
    <text evidence="1">The sequence shown here is derived from an EMBL/GenBank/DDBJ whole genome shotgun (WGS) entry which is preliminary data.</text>
</comment>
<reference evidence="1" key="1">
    <citation type="submission" date="2023-04" db="EMBL/GenBank/DDBJ databases">
        <title>Ambrosiozyma monospora NBRC 1965.</title>
        <authorList>
            <person name="Ichikawa N."/>
            <person name="Sato H."/>
            <person name="Tonouchi N."/>
        </authorList>
    </citation>
    <scope>NUCLEOTIDE SEQUENCE</scope>
    <source>
        <strain evidence="1">NBRC 1965</strain>
    </source>
</reference>
<evidence type="ECO:0000313" key="2">
    <source>
        <dbReference type="Proteomes" id="UP001165063"/>
    </source>
</evidence>
<dbReference type="EMBL" id="BSXU01010040">
    <property type="protein sequence ID" value="GME70683.1"/>
    <property type="molecule type" value="Genomic_DNA"/>
</dbReference>
<organism evidence="1 2">
    <name type="scientific">Ambrosiozyma monospora</name>
    <name type="common">Yeast</name>
    <name type="synonym">Endomycopsis monosporus</name>
    <dbReference type="NCBI Taxonomy" id="43982"/>
    <lineage>
        <taxon>Eukaryota</taxon>
        <taxon>Fungi</taxon>
        <taxon>Dikarya</taxon>
        <taxon>Ascomycota</taxon>
        <taxon>Saccharomycotina</taxon>
        <taxon>Pichiomycetes</taxon>
        <taxon>Pichiales</taxon>
        <taxon>Pichiaceae</taxon>
        <taxon>Ambrosiozyma</taxon>
    </lineage>
</organism>
<name>A0A9W6WHZ0_AMBMO</name>
<keyword evidence="2" id="KW-1185">Reference proteome</keyword>